<dbReference type="AlphaFoldDB" id="A0A6P5JFI7"/>
<feature type="compositionally biased region" description="Basic and acidic residues" evidence="1">
    <location>
        <begin position="10"/>
        <end position="26"/>
    </location>
</feature>
<dbReference type="GO" id="GO:0070652">
    <property type="term" value="C:HAUS complex"/>
    <property type="evidence" value="ECO:0007669"/>
    <property type="project" value="TreeGrafter"/>
</dbReference>
<accession>A0A6P5JFI7</accession>
<feature type="region of interest" description="Disordered" evidence="1">
    <location>
        <begin position="248"/>
        <end position="290"/>
    </location>
</feature>
<evidence type="ECO:0000313" key="3">
    <source>
        <dbReference type="RefSeq" id="XP_020832965.1"/>
    </source>
</evidence>
<feature type="region of interest" description="Disordered" evidence="1">
    <location>
        <begin position="345"/>
        <end position="385"/>
    </location>
</feature>
<feature type="compositionally biased region" description="Polar residues" evidence="1">
    <location>
        <begin position="252"/>
        <end position="266"/>
    </location>
</feature>
<feature type="region of interest" description="Disordered" evidence="1">
    <location>
        <begin position="1"/>
        <end position="101"/>
    </location>
</feature>
<dbReference type="Proteomes" id="UP000515140">
    <property type="component" value="Unplaced"/>
</dbReference>
<feature type="compositionally biased region" description="Basic and acidic residues" evidence="1">
    <location>
        <begin position="76"/>
        <end position="89"/>
    </location>
</feature>
<dbReference type="RefSeq" id="XP_020832965.1">
    <property type="nucleotide sequence ID" value="XM_020977306.1"/>
</dbReference>
<dbReference type="GeneID" id="110201564"/>
<feature type="compositionally biased region" description="Basic and acidic residues" evidence="1">
    <location>
        <begin position="271"/>
        <end position="290"/>
    </location>
</feature>
<feature type="compositionally biased region" description="Acidic residues" evidence="1">
    <location>
        <begin position="27"/>
        <end position="70"/>
    </location>
</feature>
<gene>
    <name evidence="3" type="primary">LOC110201564</name>
</gene>
<sequence length="385" mass="44868">MAQRWTGFGDSDRDRQGAVARNREWEEFWGAEDDWGEQENEDEDEDEEEEREYADEDEDQGEIEDEDEDGEWRNMIGEKPEENVERKENEEVEEEDEEDDSRLPLEALRILDRLKDMECPFLKGFYKSKLKTARQFLCTPSVYRLDILAWLFTRLYVPLRESFDTWQDSNTEEKIIELTRIGHELLLCGPDDQDLIKGCAQEKRQLTFMNALIDLIESLSSEFGDNLPSENLEIRELIKKKKMMLTKFCNPDPSQETSDPKPSTSLPARKPSCEKKENRHGKPLEAKKTKVEELSEKLTKLTEMLQAHKEEVPTRQDSVSRLFLPNRARRPVQAGKAVDEVRDVKAKQKAHLSGAHRMVTLGSQSQSRQTSAKPNYTDWHPRFGK</sequence>
<keyword evidence="2" id="KW-1185">Reference proteome</keyword>
<dbReference type="GO" id="GO:0051011">
    <property type="term" value="F:microtubule minus-end binding"/>
    <property type="evidence" value="ECO:0007669"/>
    <property type="project" value="TreeGrafter"/>
</dbReference>
<protein>
    <submittedName>
        <fullName evidence="3">HAUS augmin-like complex subunit 7</fullName>
    </submittedName>
</protein>
<feature type="compositionally biased region" description="Polar residues" evidence="1">
    <location>
        <begin position="361"/>
        <end position="374"/>
    </location>
</feature>
<dbReference type="GO" id="GO:0031023">
    <property type="term" value="P:microtubule organizing center organization"/>
    <property type="evidence" value="ECO:0007669"/>
    <property type="project" value="TreeGrafter"/>
</dbReference>
<name>A0A6P5JFI7_PHACI</name>
<feature type="compositionally biased region" description="Acidic residues" evidence="1">
    <location>
        <begin position="90"/>
        <end position="100"/>
    </location>
</feature>
<proteinExistence type="predicted"/>
<dbReference type="PANTHER" id="PTHR14352">
    <property type="entry name" value="HAUS AUGMIN-LIKE COMPLEX SUBUNIT 7"/>
    <property type="match status" value="1"/>
</dbReference>
<dbReference type="GO" id="GO:0051225">
    <property type="term" value="P:spindle assembly"/>
    <property type="evidence" value="ECO:0007669"/>
    <property type="project" value="TreeGrafter"/>
</dbReference>
<dbReference type="PANTHER" id="PTHR14352:SF2">
    <property type="entry name" value="HAUS AUGMIN-LIKE COMPLEX SUBUNIT 7"/>
    <property type="match status" value="1"/>
</dbReference>
<dbReference type="InParanoid" id="A0A6P5JFI7"/>
<dbReference type="FunCoup" id="A0A6P5JFI7">
    <property type="interactions" value="903"/>
</dbReference>
<evidence type="ECO:0000313" key="2">
    <source>
        <dbReference type="Proteomes" id="UP000515140"/>
    </source>
</evidence>
<evidence type="ECO:0000256" key="1">
    <source>
        <dbReference type="SAM" id="MobiDB-lite"/>
    </source>
</evidence>
<reference evidence="3" key="1">
    <citation type="submission" date="2025-08" db="UniProtKB">
        <authorList>
            <consortium name="RefSeq"/>
        </authorList>
    </citation>
    <scope>IDENTIFICATION</scope>
    <source>
        <tissue evidence="3">Spleen</tissue>
    </source>
</reference>
<organism evidence="2 3">
    <name type="scientific">Phascolarctos cinereus</name>
    <name type="common">Koala</name>
    <dbReference type="NCBI Taxonomy" id="38626"/>
    <lineage>
        <taxon>Eukaryota</taxon>
        <taxon>Metazoa</taxon>
        <taxon>Chordata</taxon>
        <taxon>Craniata</taxon>
        <taxon>Vertebrata</taxon>
        <taxon>Euteleostomi</taxon>
        <taxon>Mammalia</taxon>
        <taxon>Metatheria</taxon>
        <taxon>Diprotodontia</taxon>
        <taxon>Phascolarctidae</taxon>
        <taxon>Phascolarctos</taxon>
    </lineage>
</organism>
<dbReference type="InterPro" id="IPR029711">
    <property type="entry name" value="Haus7-like"/>
</dbReference>
<dbReference type="KEGG" id="pcw:110201564"/>